<evidence type="ECO:0000313" key="2">
    <source>
        <dbReference type="Proteomes" id="UP000541444"/>
    </source>
</evidence>
<evidence type="ECO:0000313" key="1">
    <source>
        <dbReference type="EMBL" id="KAF6151235.1"/>
    </source>
</evidence>
<comment type="caution">
    <text evidence="1">The sequence shown here is derived from an EMBL/GenBank/DDBJ whole genome shotgun (WGS) entry which is preliminary data.</text>
</comment>
<dbReference type="EMBL" id="JACGCM010001701">
    <property type="protein sequence ID" value="KAF6151235.1"/>
    <property type="molecule type" value="Genomic_DNA"/>
</dbReference>
<organism evidence="1 2">
    <name type="scientific">Kingdonia uniflora</name>
    <dbReference type="NCBI Taxonomy" id="39325"/>
    <lineage>
        <taxon>Eukaryota</taxon>
        <taxon>Viridiplantae</taxon>
        <taxon>Streptophyta</taxon>
        <taxon>Embryophyta</taxon>
        <taxon>Tracheophyta</taxon>
        <taxon>Spermatophyta</taxon>
        <taxon>Magnoliopsida</taxon>
        <taxon>Ranunculales</taxon>
        <taxon>Circaeasteraceae</taxon>
        <taxon>Kingdonia</taxon>
    </lineage>
</organism>
<gene>
    <name evidence="1" type="ORF">GIB67_002934</name>
</gene>
<reference evidence="1 2" key="1">
    <citation type="journal article" date="2020" name="IScience">
        <title>Genome Sequencing of the Endangered Kingdonia uniflora (Circaeasteraceae, Ranunculales) Reveals Potential Mechanisms of Evolutionary Specialization.</title>
        <authorList>
            <person name="Sun Y."/>
            <person name="Deng T."/>
            <person name="Zhang A."/>
            <person name="Moore M.J."/>
            <person name="Landis J.B."/>
            <person name="Lin N."/>
            <person name="Zhang H."/>
            <person name="Zhang X."/>
            <person name="Huang J."/>
            <person name="Zhang X."/>
            <person name="Sun H."/>
            <person name="Wang H."/>
        </authorList>
    </citation>
    <scope>NUCLEOTIDE SEQUENCE [LARGE SCALE GENOMIC DNA]</scope>
    <source>
        <strain evidence="1">TB1705</strain>
        <tissue evidence="1">Leaf</tissue>
    </source>
</reference>
<protein>
    <submittedName>
        <fullName evidence="1">Uncharacterized protein</fullName>
    </submittedName>
</protein>
<accession>A0A7J7M8M2</accession>
<dbReference type="AlphaFoldDB" id="A0A7J7M8M2"/>
<dbReference type="Proteomes" id="UP000541444">
    <property type="component" value="Unassembled WGS sequence"/>
</dbReference>
<keyword evidence="2" id="KW-1185">Reference proteome</keyword>
<name>A0A7J7M8M2_9MAGN</name>
<sequence length="221" mass="25113">VALQGEVMGKWELVMDDDERDLNRHIGIRCNLLPMVKTLYFTSWFTVNENKFVQAVQGELVIALIIGATNDDTRVDDMPAMNIIAALESGVESFKSKIPRGRPATKKPTLTQDIATLTDRLDKLDEAFRKMQGWDNYFIHGFWRLVKVGLLGNQRLTLFHAKVQDLTLNIWALLSYFLKANASGLDSQTQACNCNVNRPQRQLNKKLRRPSFVPVADLHQA</sequence>
<feature type="non-terminal residue" evidence="1">
    <location>
        <position position="1"/>
    </location>
</feature>
<proteinExistence type="predicted"/>